<reference evidence="3 5" key="3">
    <citation type="submission" date="2019-05" db="EMBL/GenBank/DDBJ databases">
        <title>Arcobacter cibarius and Arcobacter thereius providing challenges in identification an antibiotic susceptibility and Quinolone resistance.</title>
        <authorList>
            <person name="Busch A."/>
            <person name="Hanel I."/>
            <person name="Hotzel H."/>
            <person name="Tomaso H."/>
        </authorList>
    </citation>
    <scope>NUCLEOTIDE SEQUENCE [LARGE SCALE GENOMIC DNA]</scope>
    <source>
        <strain evidence="3 5">17CS1191_2</strain>
    </source>
</reference>
<dbReference type="PROSITE" id="PS51257">
    <property type="entry name" value="PROKAR_LIPOPROTEIN"/>
    <property type="match status" value="1"/>
</dbReference>
<dbReference type="STRING" id="544718.AAX25_01278"/>
<organism evidence="2 4">
    <name type="scientific">Aliarcobacter thereius</name>
    <dbReference type="NCBI Taxonomy" id="544718"/>
    <lineage>
        <taxon>Bacteria</taxon>
        <taxon>Pseudomonadati</taxon>
        <taxon>Campylobacterota</taxon>
        <taxon>Epsilonproteobacteria</taxon>
        <taxon>Campylobacterales</taxon>
        <taxon>Arcobacteraceae</taxon>
        <taxon>Aliarcobacter</taxon>
    </lineage>
</organism>
<protein>
    <submittedName>
        <fullName evidence="2">Curli production assembly/transport component CsgG</fullName>
    </submittedName>
</protein>
<evidence type="ECO:0000256" key="1">
    <source>
        <dbReference type="SAM" id="Coils"/>
    </source>
</evidence>
<dbReference type="PATRIC" id="fig|544718.43.peg.1250"/>
<keyword evidence="1" id="KW-0175">Coiled coil</keyword>
<gene>
    <name evidence="2" type="ORF">AAX29_01182</name>
    <name evidence="3" type="ORF">FE246_05855</name>
</gene>
<sequence>MRNILVLIPVAFIFIFAGCSQKVLIESIKPAKVDRAASKKKIAVMDFERDSVHLGGKIEAALNSVNIEDKQFYTIVNRTAIDEILKEQKFQYSGLTNNKDSVKVGELLGAQALILGKVNTGEEQRTETEIRNRCLDQKCTRMQSYYIYCTVSKYSLTANLRMIDVERGDLIYTNNYIKSKDFKECPNDANDLLGTTLNLLGDKKPEKNIIYDEMANDIVSEFLPNISPTTTRFYVQLLDSPEINYNKHQKSQLEGALEYLKHKKIDRAEEILSDLLSSTNDKCYVAAYNLGVVKEAKGELEFAKQLYSIADRQTLKPNKTIIEALNRIDQAIIDNKKLNKQSQTSNKKGRNR</sequence>
<evidence type="ECO:0000313" key="3">
    <source>
        <dbReference type="EMBL" id="TLS71947.1"/>
    </source>
</evidence>
<evidence type="ECO:0000313" key="5">
    <source>
        <dbReference type="Proteomes" id="UP000308001"/>
    </source>
</evidence>
<dbReference type="OrthoDB" id="5346247at2"/>
<dbReference type="Pfam" id="PF03783">
    <property type="entry name" value="CsgG"/>
    <property type="match status" value="1"/>
</dbReference>
<evidence type="ECO:0000313" key="4">
    <source>
        <dbReference type="Proteomes" id="UP000093281"/>
    </source>
</evidence>
<dbReference type="Proteomes" id="UP000093281">
    <property type="component" value="Unassembled WGS sequence"/>
</dbReference>
<reference evidence="2" key="1">
    <citation type="submission" date="2015-05" db="EMBL/GenBank/DDBJ databases">
        <authorList>
            <person name="Wang D.B."/>
            <person name="Wang M."/>
        </authorList>
    </citation>
    <scope>NUCLEOTIDE SEQUENCE [LARGE SCALE GENOMIC DNA]</scope>
    <source>
        <strain evidence="2">DU22</strain>
    </source>
</reference>
<dbReference type="EMBL" id="LCUJ01000003">
    <property type="protein sequence ID" value="OCL99368.1"/>
    <property type="molecule type" value="Genomic_DNA"/>
</dbReference>
<comment type="caution">
    <text evidence="2">The sequence shown here is derived from an EMBL/GenBank/DDBJ whole genome shotgun (WGS) entry which is preliminary data.</text>
</comment>
<dbReference type="Gene3D" id="3.40.50.10610">
    <property type="entry name" value="ABC-type transport auxiliary lipoprotein component"/>
    <property type="match status" value="1"/>
</dbReference>
<dbReference type="Proteomes" id="UP000308001">
    <property type="component" value="Unassembled WGS sequence"/>
</dbReference>
<reference evidence="4" key="2">
    <citation type="submission" date="2015-05" db="EMBL/GenBank/DDBJ databases">
        <authorList>
            <person name="Rovetto F."/>
            <person name="Cocolin L."/>
            <person name="Illeghems K."/>
            <person name="Van Nieuwerburgh F."/>
            <person name="Houf K."/>
        </authorList>
    </citation>
    <scope>NUCLEOTIDE SEQUENCE [LARGE SCALE GENOMIC DNA]</scope>
    <source>
        <strain evidence="4">DU22</strain>
    </source>
</reference>
<dbReference type="RefSeq" id="WP_083190942.1">
    <property type="nucleotide sequence ID" value="NZ_LCUJ01000003.1"/>
</dbReference>
<proteinExistence type="predicted"/>
<dbReference type="EMBL" id="VBUF01000003">
    <property type="protein sequence ID" value="TLS71947.1"/>
    <property type="molecule type" value="Genomic_DNA"/>
</dbReference>
<dbReference type="InterPro" id="IPR005534">
    <property type="entry name" value="Curli_assmbl/transp-comp_CsgG"/>
</dbReference>
<feature type="coiled-coil region" evidence="1">
    <location>
        <begin position="293"/>
        <end position="341"/>
    </location>
</feature>
<evidence type="ECO:0000313" key="2">
    <source>
        <dbReference type="EMBL" id="OCL99368.1"/>
    </source>
</evidence>
<accession>A0A1C0B6Z9</accession>
<dbReference type="AlphaFoldDB" id="A0A1C0B6Z9"/>
<name>A0A1C0B6Z9_9BACT</name>
<dbReference type="GO" id="GO:0030288">
    <property type="term" value="C:outer membrane-bounded periplasmic space"/>
    <property type="evidence" value="ECO:0007669"/>
    <property type="project" value="InterPro"/>
</dbReference>